<dbReference type="STRING" id="40998.A0A2P7YIY6"/>
<sequence>MPSSDYTSAVGGGLKLKGAKDAGIDKKKKKKKRPATETNRDVDTPPTESRGGEEASERRVAKRVGSEEAAGSTERTSERTEKTEAEKKHEEIRRKRLEDKLKRDGIKTHKERVEELNKYLSGLSEHHDMPRIGPG</sequence>
<feature type="compositionally biased region" description="Basic and acidic residues" evidence="1">
    <location>
        <begin position="75"/>
        <end position="94"/>
    </location>
</feature>
<dbReference type="Pfam" id="PF08555">
    <property type="entry name" value="FAM32A"/>
    <property type="match status" value="1"/>
</dbReference>
<protein>
    <recommendedName>
        <fullName evidence="4">DUF1754-domain-containing protein</fullName>
    </recommendedName>
</protein>
<dbReference type="InterPro" id="IPR013865">
    <property type="entry name" value="FAM32A"/>
</dbReference>
<dbReference type="AlphaFoldDB" id="A0A2P7YIY6"/>
<feature type="compositionally biased region" description="Basic and acidic residues" evidence="1">
    <location>
        <begin position="50"/>
        <end position="59"/>
    </location>
</feature>
<gene>
    <name evidence="2" type="ORF">B9Z65_5729</name>
</gene>
<reference evidence="2 3" key="1">
    <citation type="submission" date="2017-05" db="EMBL/GenBank/DDBJ databases">
        <title>Draft genome sequence of Elsinoe australis.</title>
        <authorList>
            <person name="Cheng Q."/>
        </authorList>
    </citation>
    <scope>NUCLEOTIDE SEQUENCE [LARGE SCALE GENOMIC DNA]</scope>
    <source>
        <strain evidence="2 3">NL1</strain>
    </source>
</reference>
<organism evidence="2 3">
    <name type="scientific">Elsinoe australis</name>
    <dbReference type="NCBI Taxonomy" id="40998"/>
    <lineage>
        <taxon>Eukaryota</taxon>
        <taxon>Fungi</taxon>
        <taxon>Dikarya</taxon>
        <taxon>Ascomycota</taxon>
        <taxon>Pezizomycotina</taxon>
        <taxon>Dothideomycetes</taxon>
        <taxon>Dothideomycetidae</taxon>
        <taxon>Myriangiales</taxon>
        <taxon>Elsinoaceae</taxon>
        <taxon>Elsinoe</taxon>
    </lineage>
</organism>
<comment type="caution">
    <text evidence="2">The sequence shown here is derived from an EMBL/GenBank/DDBJ whole genome shotgun (WGS) entry which is preliminary data.</text>
</comment>
<dbReference type="Proteomes" id="UP000243723">
    <property type="component" value="Unassembled WGS sequence"/>
</dbReference>
<dbReference type="GO" id="GO:0005730">
    <property type="term" value="C:nucleolus"/>
    <property type="evidence" value="ECO:0007669"/>
    <property type="project" value="TreeGrafter"/>
</dbReference>
<dbReference type="PANTHER" id="PTHR13282">
    <property type="entry name" value="PROTEIN FAM32A"/>
    <property type="match status" value="1"/>
</dbReference>
<dbReference type="EMBL" id="NHZQ01000422">
    <property type="protein sequence ID" value="PSK35914.1"/>
    <property type="molecule type" value="Genomic_DNA"/>
</dbReference>
<name>A0A2P7YIY6_9PEZI</name>
<dbReference type="PANTHER" id="PTHR13282:SF6">
    <property type="entry name" value="PROTEIN FAM32A"/>
    <property type="match status" value="1"/>
</dbReference>
<feature type="compositionally biased region" description="Basic and acidic residues" evidence="1">
    <location>
        <begin position="34"/>
        <end position="43"/>
    </location>
</feature>
<evidence type="ECO:0000313" key="2">
    <source>
        <dbReference type="EMBL" id="PSK35914.1"/>
    </source>
</evidence>
<evidence type="ECO:0000256" key="1">
    <source>
        <dbReference type="SAM" id="MobiDB-lite"/>
    </source>
</evidence>
<proteinExistence type="predicted"/>
<evidence type="ECO:0008006" key="4">
    <source>
        <dbReference type="Google" id="ProtNLM"/>
    </source>
</evidence>
<accession>A0A2P7YIY6</accession>
<keyword evidence="3" id="KW-1185">Reference proteome</keyword>
<evidence type="ECO:0000313" key="3">
    <source>
        <dbReference type="Proteomes" id="UP000243723"/>
    </source>
</evidence>
<dbReference type="OrthoDB" id="205403at2759"/>
<feature type="region of interest" description="Disordered" evidence="1">
    <location>
        <begin position="1"/>
        <end position="94"/>
    </location>
</feature>